<organism evidence="2 3">
    <name type="scientific">Pelagicoccus mobilis</name>
    <dbReference type="NCBI Taxonomy" id="415221"/>
    <lineage>
        <taxon>Bacteria</taxon>
        <taxon>Pseudomonadati</taxon>
        <taxon>Verrucomicrobiota</taxon>
        <taxon>Opitutia</taxon>
        <taxon>Puniceicoccales</taxon>
        <taxon>Pelagicoccaceae</taxon>
        <taxon>Pelagicoccus</taxon>
    </lineage>
</organism>
<gene>
    <name evidence="2" type="ORF">JIN87_09485</name>
</gene>
<name>A0A934VQN7_9BACT</name>
<keyword evidence="1" id="KW-0472">Membrane</keyword>
<feature type="transmembrane region" description="Helical" evidence="1">
    <location>
        <begin position="54"/>
        <end position="85"/>
    </location>
</feature>
<evidence type="ECO:0000313" key="2">
    <source>
        <dbReference type="EMBL" id="MBK1877100.1"/>
    </source>
</evidence>
<evidence type="ECO:0000256" key="1">
    <source>
        <dbReference type="SAM" id="Phobius"/>
    </source>
</evidence>
<protein>
    <submittedName>
        <fullName evidence="2">DUF3566 domain-containing protein</fullName>
    </submittedName>
</protein>
<dbReference type="Proteomes" id="UP000617628">
    <property type="component" value="Unassembled WGS sequence"/>
</dbReference>
<reference evidence="2" key="1">
    <citation type="submission" date="2021-01" db="EMBL/GenBank/DDBJ databases">
        <title>Modified the classification status of verrucomicrobia.</title>
        <authorList>
            <person name="Feng X."/>
        </authorList>
    </citation>
    <scope>NUCLEOTIDE SEQUENCE</scope>
    <source>
        <strain evidence="2">KCTC 13126</strain>
    </source>
</reference>
<keyword evidence="1" id="KW-0812">Transmembrane</keyword>
<keyword evidence="1" id="KW-1133">Transmembrane helix</keyword>
<sequence length="100" mass="10762">MTKRLKRINPLQLGKILAAFYALASLIFVPFMLLFSLLASVVQQSEGTAAQMPILLGMGAGFLIIAPIMYGVMGFVAGIIGAFLYNLIAKWLGGIEVEVE</sequence>
<accession>A0A934VQN7</accession>
<dbReference type="RefSeq" id="WP_200355317.1">
    <property type="nucleotide sequence ID" value="NZ_JAENIL010000015.1"/>
</dbReference>
<feature type="transmembrane region" description="Helical" evidence="1">
    <location>
        <begin position="20"/>
        <end position="42"/>
    </location>
</feature>
<keyword evidence="3" id="KW-1185">Reference proteome</keyword>
<dbReference type="EMBL" id="JAENIL010000015">
    <property type="protein sequence ID" value="MBK1877100.1"/>
    <property type="molecule type" value="Genomic_DNA"/>
</dbReference>
<comment type="caution">
    <text evidence="2">The sequence shown here is derived from an EMBL/GenBank/DDBJ whole genome shotgun (WGS) entry which is preliminary data.</text>
</comment>
<proteinExistence type="predicted"/>
<evidence type="ECO:0000313" key="3">
    <source>
        <dbReference type="Proteomes" id="UP000617628"/>
    </source>
</evidence>
<dbReference type="AlphaFoldDB" id="A0A934VQN7"/>